<gene>
    <name evidence="1" type="ORF">DIZ78_07640</name>
</gene>
<protein>
    <submittedName>
        <fullName evidence="1">Uncharacterized protein</fullName>
    </submittedName>
</protein>
<proteinExistence type="predicted"/>
<evidence type="ECO:0000313" key="1">
    <source>
        <dbReference type="EMBL" id="RDH86757.1"/>
    </source>
</evidence>
<dbReference type="EMBL" id="QFXE01000008">
    <property type="protein sequence ID" value="RDH86757.1"/>
    <property type="molecule type" value="Genomic_DNA"/>
</dbReference>
<name>A0A370DPB4_9GAMM</name>
<sequence>MNFAGTNRFSYRLPIMMVKLCDVVPIFQVFWNKIHKKCDCFSQSVKILIPRPLSKSDDAVLHFIRDQEGI</sequence>
<organism evidence="1 2">
    <name type="scientific">endosymbiont of Escarpia spicata</name>
    <dbReference type="NCBI Taxonomy" id="2200908"/>
    <lineage>
        <taxon>Bacteria</taxon>
        <taxon>Pseudomonadati</taxon>
        <taxon>Pseudomonadota</taxon>
        <taxon>Gammaproteobacteria</taxon>
        <taxon>sulfur-oxidizing symbionts</taxon>
    </lineage>
</organism>
<reference evidence="1 2" key="1">
    <citation type="journal article" date="2018" name="ISME J.">
        <title>Endosymbiont genomes yield clues of tubeworm success.</title>
        <authorList>
            <person name="Li Y."/>
            <person name="Liles M.R."/>
            <person name="Halanych K.M."/>
        </authorList>
    </citation>
    <scope>NUCLEOTIDE SEQUENCE [LARGE SCALE GENOMIC DNA]</scope>
    <source>
        <strain evidence="1">A1462</strain>
    </source>
</reference>
<accession>A0A370DPB4</accession>
<evidence type="ECO:0000313" key="2">
    <source>
        <dbReference type="Proteomes" id="UP000254771"/>
    </source>
</evidence>
<comment type="caution">
    <text evidence="1">The sequence shown here is derived from an EMBL/GenBank/DDBJ whole genome shotgun (WGS) entry which is preliminary data.</text>
</comment>
<keyword evidence="2" id="KW-1185">Reference proteome</keyword>
<dbReference type="Proteomes" id="UP000254771">
    <property type="component" value="Unassembled WGS sequence"/>
</dbReference>
<dbReference type="AlphaFoldDB" id="A0A370DPB4"/>